<dbReference type="GO" id="GO:0006747">
    <property type="term" value="P:FAD biosynthetic process"/>
    <property type="evidence" value="ECO:0007669"/>
    <property type="project" value="UniProtKB-UniRule"/>
</dbReference>
<keyword evidence="8 15" id="KW-0547">Nucleotide-binding</keyword>
<keyword evidence="5 15" id="KW-0288">FMN</keyword>
<dbReference type="SUPFAM" id="SSF82114">
    <property type="entry name" value="Riboflavin kinase-like"/>
    <property type="match status" value="1"/>
</dbReference>
<dbReference type="PIRSF" id="PIRSF004491">
    <property type="entry name" value="FAD_Synth"/>
    <property type="match status" value="1"/>
</dbReference>
<dbReference type="InterPro" id="IPR023465">
    <property type="entry name" value="Riboflavin_kinase_dom_sf"/>
</dbReference>
<dbReference type="NCBIfam" id="TIGR00125">
    <property type="entry name" value="cyt_tran_rel"/>
    <property type="match status" value="1"/>
</dbReference>
<dbReference type="GO" id="GO:0005524">
    <property type="term" value="F:ATP binding"/>
    <property type="evidence" value="ECO:0007669"/>
    <property type="project" value="UniProtKB-UniRule"/>
</dbReference>
<sequence length="320" mass="35361">MGLFRDLSQLPKTAKGGVLVIGNFDGVHKGHQAVLSRALDKAQKIEGETATEVTVLVFDPHPRQYFAPHAPSLRLTRLETRARLLEQYGATNTVALTFDKNMAEMSAEDFIQKIIIESFDARAICIGHDFHFGKNRAGTPDMLKTAGEKNGFDVLFIAAVSPDNAGERPYSSTAIRECLTRGEISQASNLLGDYWRLEADVQQGDQRGRTIDFPTANLSLEDYHLPLFGVYAVTIEMLNGTFAGQKFTGVANLGIRPSFETEVPRLEVFIFDFDGDIYGDTLSVGLVDFIRPEQQFDNLDALKAQIARDVQSAREVLASL</sequence>
<evidence type="ECO:0000256" key="14">
    <source>
        <dbReference type="ARBA" id="ARBA00049494"/>
    </source>
</evidence>
<dbReference type="InterPro" id="IPR015865">
    <property type="entry name" value="Riboflavin_kinase_bac/euk"/>
</dbReference>
<evidence type="ECO:0000256" key="7">
    <source>
        <dbReference type="ARBA" id="ARBA00022695"/>
    </source>
</evidence>
<dbReference type="Gene3D" id="3.40.50.620">
    <property type="entry name" value="HUPs"/>
    <property type="match status" value="1"/>
</dbReference>
<reference evidence="17 18" key="1">
    <citation type="journal article" date="2018" name="Microbiome">
        <title>Fine metagenomic profile of the Mediterranean stratified and mixed water columns revealed by assembly and recruitment.</title>
        <authorList>
            <person name="Haro-Moreno J.M."/>
            <person name="Lopez-Perez M."/>
            <person name="De La Torre J.R."/>
            <person name="Picazo A."/>
            <person name="Camacho A."/>
            <person name="Rodriguez-Valera F."/>
        </authorList>
    </citation>
    <scope>NUCLEOTIDE SEQUENCE [LARGE SCALE GENOMIC DNA]</scope>
    <source>
        <strain evidence="17">MED-G55</strain>
    </source>
</reference>
<comment type="pathway">
    <text evidence="2 15">Cofactor biosynthesis; FAD biosynthesis; FAD from FMN: step 1/1.</text>
</comment>
<evidence type="ECO:0000256" key="8">
    <source>
        <dbReference type="ARBA" id="ARBA00022741"/>
    </source>
</evidence>
<evidence type="ECO:0000256" key="12">
    <source>
        <dbReference type="ARBA" id="ARBA00023268"/>
    </source>
</evidence>
<evidence type="ECO:0000256" key="5">
    <source>
        <dbReference type="ARBA" id="ARBA00022643"/>
    </source>
</evidence>
<keyword evidence="12" id="KW-0511">Multifunctional enzyme</keyword>
<dbReference type="NCBIfam" id="TIGR00083">
    <property type="entry name" value="ribF"/>
    <property type="match status" value="1"/>
</dbReference>
<evidence type="ECO:0000256" key="4">
    <source>
        <dbReference type="ARBA" id="ARBA00022630"/>
    </source>
</evidence>
<comment type="caution">
    <text evidence="17">The sequence shown here is derived from an EMBL/GenBank/DDBJ whole genome shotgun (WGS) entry which is preliminary data.</text>
</comment>
<organism evidence="17 18">
    <name type="scientific">PS1 clade bacterium</name>
    <dbReference type="NCBI Taxonomy" id="2175152"/>
    <lineage>
        <taxon>Bacteria</taxon>
        <taxon>Pseudomonadati</taxon>
        <taxon>Pseudomonadota</taxon>
        <taxon>Alphaproteobacteria</taxon>
        <taxon>PS1 clade</taxon>
    </lineage>
</organism>
<comment type="catalytic activity">
    <reaction evidence="13 15">
        <text>riboflavin + ATP = FMN + ADP + H(+)</text>
        <dbReference type="Rhea" id="RHEA:14357"/>
        <dbReference type="ChEBI" id="CHEBI:15378"/>
        <dbReference type="ChEBI" id="CHEBI:30616"/>
        <dbReference type="ChEBI" id="CHEBI:57986"/>
        <dbReference type="ChEBI" id="CHEBI:58210"/>
        <dbReference type="ChEBI" id="CHEBI:456216"/>
        <dbReference type="EC" id="2.7.1.26"/>
    </reaction>
</comment>
<proteinExistence type="inferred from homology"/>
<comment type="similarity">
    <text evidence="15">Belongs to the ribF family.</text>
</comment>
<dbReference type="InterPro" id="IPR023468">
    <property type="entry name" value="Riboflavin_kinase"/>
</dbReference>
<dbReference type="SUPFAM" id="SSF52374">
    <property type="entry name" value="Nucleotidylyl transferase"/>
    <property type="match status" value="1"/>
</dbReference>
<evidence type="ECO:0000256" key="1">
    <source>
        <dbReference type="ARBA" id="ARBA00002121"/>
    </source>
</evidence>
<evidence type="ECO:0000259" key="16">
    <source>
        <dbReference type="SMART" id="SM00904"/>
    </source>
</evidence>
<dbReference type="Pfam" id="PF01687">
    <property type="entry name" value="Flavokinase"/>
    <property type="match status" value="1"/>
</dbReference>
<dbReference type="FunFam" id="3.40.50.620:FF:000021">
    <property type="entry name" value="Riboflavin biosynthesis protein"/>
    <property type="match status" value="1"/>
</dbReference>
<evidence type="ECO:0000256" key="9">
    <source>
        <dbReference type="ARBA" id="ARBA00022777"/>
    </source>
</evidence>
<dbReference type="PANTHER" id="PTHR22749:SF6">
    <property type="entry name" value="RIBOFLAVIN KINASE"/>
    <property type="match status" value="1"/>
</dbReference>
<keyword evidence="7 15" id="KW-0548">Nucleotidyltransferase</keyword>
<gene>
    <name evidence="17" type="ORF">DBW69_02480</name>
</gene>
<evidence type="ECO:0000256" key="11">
    <source>
        <dbReference type="ARBA" id="ARBA00022840"/>
    </source>
</evidence>
<dbReference type="UniPathway" id="UPA00276">
    <property type="reaction ID" value="UER00406"/>
</dbReference>
<dbReference type="UniPathway" id="UPA00277">
    <property type="reaction ID" value="UER00407"/>
</dbReference>
<dbReference type="InterPro" id="IPR014729">
    <property type="entry name" value="Rossmann-like_a/b/a_fold"/>
</dbReference>
<dbReference type="NCBIfam" id="NF004160">
    <property type="entry name" value="PRK05627.1-3"/>
    <property type="match status" value="1"/>
</dbReference>
<dbReference type="Pfam" id="PF06574">
    <property type="entry name" value="FAD_syn"/>
    <property type="match status" value="1"/>
</dbReference>
<evidence type="ECO:0000256" key="3">
    <source>
        <dbReference type="ARBA" id="ARBA00005201"/>
    </source>
</evidence>
<dbReference type="Proteomes" id="UP000252132">
    <property type="component" value="Unassembled WGS sequence"/>
</dbReference>
<dbReference type="CDD" id="cd02064">
    <property type="entry name" value="FAD_synthetase_N"/>
    <property type="match status" value="1"/>
</dbReference>
<feature type="domain" description="Riboflavin kinase" evidence="16">
    <location>
        <begin position="190"/>
        <end position="318"/>
    </location>
</feature>
<comment type="pathway">
    <text evidence="3 15">Cofactor biosynthesis; FMN biosynthesis; FMN from riboflavin (ATP route): step 1/1.</text>
</comment>
<evidence type="ECO:0000256" key="2">
    <source>
        <dbReference type="ARBA" id="ARBA00004726"/>
    </source>
</evidence>
<dbReference type="SMART" id="SM00904">
    <property type="entry name" value="Flavokinase"/>
    <property type="match status" value="1"/>
</dbReference>
<dbReference type="GO" id="GO:0009231">
    <property type="term" value="P:riboflavin biosynthetic process"/>
    <property type="evidence" value="ECO:0007669"/>
    <property type="project" value="InterPro"/>
</dbReference>
<evidence type="ECO:0000313" key="17">
    <source>
        <dbReference type="EMBL" id="RCL77803.1"/>
    </source>
</evidence>
<evidence type="ECO:0000256" key="13">
    <source>
        <dbReference type="ARBA" id="ARBA00047880"/>
    </source>
</evidence>
<dbReference type="GO" id="GO:0008531">
    <property type="term" value="F:riboflavin kinase activity"/>
    <property type="evidence" value="ECO:0007669"/>
    <property type="project" value="UniProtKB-UniRule"/>
</dbReference>
<dbReference type="Gene3D" id="2.40.30.30">
    <property type="entry name" value="Riboflavin kinase-like"/>
    <property type="match status" value="1"/>
</dbReference>
<accession>A0A368E2N1</accession>
<name>A0A368E2N1_9PROT</name>
<keyword evidence="9 15" id="KW-0418">Kinase</keyword>
<keyword evidence="6 15" id="KW-0808">Transferase</keyword>
<dbReference type="EMBL" id="QOQF01000005">
    <property type="protein sequence ID" value="RCL77803.1"/>
    <property type="molecule type" value="Genomic_DNA"/>
</dbReference>
<dbReference type="EC" id="2.7.7.2" evidence="15"/>
<dbReference type="PANTHER" id="PTHR22749">
    <property type="entry name" value="RIBOFLAVIN KINASE/FMN ADENYLYLTRANSFERASE"/>
    <property type="match status" value="1"/>
</dbReference>
<keyword evidence="10 15" id="KW-0274">FAD</keyword>
<evidence type="ECO:0000256" key="15">
    <source>
        <dbReference type="PIRNR" id="PIRNR004491"/>
    </source>
</evidence>
<dbReference type="GO" id="GO:0003919">
    <property type="term" value="F:FMN adenylyltransferase activity"/>
    <property type="evidence" value="ECO:0007669"/>
    <property type="project" value="UniProtKB-UniRule"/>
</dbReference>
<keyword evidence="11 15" id="KW-0067">ATP-binding</keyword>
<evidence type="ECO:0000256" key="10">
    <source>
        <dbReference type="ARBA" id="ARBA00022827"/>
    </source>
</evidence>
<dbReference type="EC" id="2.7.1.26" evidence="15"/>
<evidence type="ECO:0000256" key="6">
    <source>
        <dbReference type="ARBA" id="ARBA00022679"/>
    </source>
</evidence>
<keyword evidence="4 15" id="KW-0285">Flavoprotein</keyword>
<dbReference type="AlphaFoldDB" id="A0A368E2N1"/>
<dbReference type="InterPro" id="IPR004821">
    <property type="entry name" value="Cyt_trans-like"/>
</dbReference>
<dbReference type="GO" id="GO:0009398">
    <property type="term" value="P:FMN biosynthetic process"/>
    <property type="evidence" value="ECO:0007669"/>
    <property type="project" value="UniProtKB-UniRule"/>
</dbReference>
<comment type="catalytic activity">
    <reaction evidence="14 15">
        <text>FMN + ATP + H(+) = FAD + diphosphate</text>
        <dbReference type="Rhea" id="RHEA:17237"/>
        <dbReference type="ChEBI" id="CHEBI:15378"/>
        <dbReference type="ChEBI" id="CHEBI:30616"/>
        <dbReference type="ChEBI" id="CHEBI:33019"/>
        <dbReference type="ChEBI" id="CHEBI:57692"/>
        <dbReference type="ChEBI" id="CHEBI:58210"/>
        <dbReference type="EC" id="2.7.7.2"/>
    </reaction>
</comment>
<protein>
    <recommendedName>
        <fullName evidence="15">Riboflavin biosynthesis protein</fullName>
    </recommendedName>
    <domain>
        <recommendedName>
            <fullName evidence="15">Riboflavin kinase</fullName>
            <ecNumber evidence="15">2.7.1.26</ecNumber>
        </recommendedName>
        <alternativeName>
            <fullName evidence="15">Flavokinase</fullName>
        </alternativeName>
    </domain>
    <domain>
        <recommendedName>
            <fullName evidence="15">FMN adenylyltransferase</fullName>
            <ecNumber evidence="15">2.7.7.2</ecNumber>
        </recommendedName>
        <alternativeName>
            <fullName evidence="15">FAD pyrophosphorylase</fullName>
        </alternativeName>
        <alternativeName>
            <fullName evidence="15">FAD synthase</fullName>
        </alternativeName>
    </domain>
</protein>
<comment type="function">
    <text evidence="1">Catalyzes the phosphorylation of riboflavin to FMN followed by the adenylation of FMN to FAD.</text>
</comment>
<dbReference type="InterPro" id="IPR015864">
    <property type="entry name" value="FAD_synthase"/>
</dbReference>
<evidence type="ECO:0000313" key="18">
    <source>
        <dbReference type="Proteomes" id="UP000252132"/>
    </source>
</evidence>
<dbReference type="InterPro" id="IPR002606">
    <property type="entry name" value="Riboflavin_kinase_bac"/>
</dbReference>